<dbReference type="AlphaFoldDB" id="A0A926I7Y6"/>
<gene>
    <name evidence="2" type="ORF">H8710_10120</name>
</gene>
<keyword evidence="1" id="KW-1133">Transmembrane helix</keyword>
<dbReference type="EMBL" id="JACRSV010000003">
    <property type="protein sequence ID" value="MBC8560416.1"/>
    <property type="molecule type" value="Genomic_DNA"/>
</dbReference>
<keyword evidence="3" id="KW-1185">Reference proteome</keyword>
<dbReference type="Proteomes" id="UP000610760">
    <property type="component" value="Unassembled WGS sequence"/>
</dbReference>
<comment type="caution">
    <text evidence="2">The sequence shown here is derived from an EMBL/GenBank/DDBJ whole genome shotgun (WGS) entry which is preliminary data.</text>
</comment>
<accession>A0A926I7Y6</accession>
<protein>
    <recommendedName>
        <fullName evidence="4">Zn-finger containing protein</fullName>
    </recommendedName>
</protein>
<organism evidence="2 3">
    <name type="scientific">Fumia xinanensis</name>
    <dbReference type="NCBI Taxonomy" id="2763659"/>
    <lineage>
        <taxon>Bacteria</taxon>
        <taxon>Bacillati</taxon>
        <taxon>Bacillota</taxon>
        <taxon>Clostridia</taxon>
        <taxon>Eubacteriales</taxon>
        <taxon>Oscillospiraceae</taxon>
        <taxon>Fumia</taxon>
    </lineage>
</organism>
<evidence type="ECO:0000256" key="1">
    <source>
        <dbReference type="SAM" id="Phobius"/>
    </source>
</evidence>
<reference evidence="2" key="1">
    <citation type="submission" date="2020-08" db="EMBL/GenBank/DDBJ databases">
        <title>Genome public.</title>
        <authorList>
            <person name="Liu C."/>
            <person name="Sun Q."/>
        </authorList>
    </citation>
    <scope>NUCLEOTIDE SEQUENCE</scope>
    <source>
        <strain evidence="2">NSJ-33</strain>
    </source>
</reference>
<feature type="transmembrane region" description="Helical" evidence="1">
    <location>
        <begin position="38"/>
        <end position="56"/>
    </location>
</feature>
<evidence type="ECO:0000313" key="3">
    <source>
        <dbReference type="Proteomes" id="UP000610760"/>
    </source>
</evidence>
<keyword evidence="1" id="KW-0472">Membrane</keyword>
<evidence type="ECO:0008006" key="4">
    <source>
        <dbReference type="Google" id="ProtNLM"/>
    </source>
</evidence>
<keyword evidence="1" id="KW-0812">Transmembrane</keyword>
<evidence type="ECO:0000313" key="2">
    <source>
        <dbReference type="EMBL" id="MBC8560416.1"/>
    </source>
</evidence>
<dbReference type="RefSeq" id="WP_249295405.1">
    <property type="nucleotide sequence ID" value="NZ_JACRSV010000003.1"/>
</dbReference>
<sequence>MNWLANFMRGRYGVDPLSFALIIIGAVLTFIGSIFNLLPLYLIACVIYLYCFFRMFSKNIDARKKEYAFFMKAWGPVQKKIRDRQQRAQDTTHSYYKCPKCKQQVRVPKGVGKIEITCPKCLHVFIKKS</sequence>
<proteinExistence type="predicted"/>
<name>A0A926I7Y6_9FIRM</name>